<dbReference type="AlphaFoldDB" id="A4B8Z2"/>
<dbReference type="Pfam" id="PF13582">
    <property type="entry name" value="Reprolysin_3"/>
    <property type="match status" value="1"/>
</dbReference>
<dbReference type="EMBL" id="AAOE01000001">
    <property type="protein sequence ID" value="EAR11093.1"/>
    <property type="molecule type" value="Genomic_DNA"/>
</dbReference>
<keyword evidence="4" id="KW-1185">Reference proteome</keyword>
<dbReference type="SMART" id="SM00458">
    <property type="entry name" value="RICIN"/>
    <property type="match status" value="1"/>
</dbReference>
<evidence type="ECO:0000256" key="1">
    <source>
        <dbReference type="SAM" id="SignalP"/>
    </source>
</evidence>
<keyword evidence="1" id="KW-0732">Signal</keyword>
<dbReference type="RefSeq" id="WP_008044500.1">
    <property type="nucleotide sequence ID" value="NZ_CH724151.1"/>
</dbReference>
<dbReference type="OrthoDB" id="7053703at2"/>
<gene>
    <name evidence="3" type="ORF">MED297_19437</name>
</gene>
<dbReference type="InterPro" id="IPR035992">
    <property type="entry name" value="Ricin_B-like_lectins"/>
</dbReference>
<sequence length="381" mass="41504">MSTKLQSLLKRCVLVGAMGLGLASVSQAATVDLLVTYDEPSRQHFNGEVDTAMRGWVSQMNDIYRNSNIDVQMRLAGTMYINIPGNGFGEILPNLRVDGAVAQKRADVGADFVAHLTPGNCGLGYVAVDKNWAFNVVGPDCGAQVMAHELGHNMGLNHSRRQGNTGGARWGYALGHGVDGVFASTMAYPQAFGTSWAPTFSNPNTNCRGVPCGVPVGQPQEAHATRAINNVKNEIAGFFPEVQNEVTYKLRALHSNRCLEVGGWSKANGGNIMQWDCHGGANQRWRILDGGNGYWKLQNVNSGKCLDIQDGSVSHGANSHQWDCLNVDSQKLWPNNLFNNVYQFGFKHSGICLDVQNGTNGSNIYQWGCHGNDNQRFYLEP</sequence>
<feature type="signal peptide" evidence="1">
    <location>
        <begin position="1"/>
        <end position="28"/>
    </location>
</feature>
<dbReference type="SUPFAM" id="SSF55486">
    <property type="entry name" value="Metalloproteases ('zincins'), catalytic domain"/>
    <property type="match status" value="1"/>
</dbReference>
<accession>A4B8Z2</accession>
<evidence type="ECO:0000313" key="3">
    <source>
        <dbReference type="EMBL" id="EAR11093.1"/>
    </source>
</evidence>
<dbReference type="InterPro" id="IPR000772">
    <property type="entry name" value="Ricin_B_lectin"/>
</dbReference>
<evidence type="ECO:0000259" key="2">
    <source>
        <dbReference type="SMART" id="SM00458"/>
    </source>
</evidence>
<organism evidence="3 4">
    <name type="scientific">Reinekea blandensis MED297</name>
    <dbReference type="NCBI Taxonomy" id="314283"/>
    <lineage>
        <taxon>Bacteria</taxon>
        <taxon>Pseudomonadati</taxon>
        <taxon>Pseudomonadota</taxon>
        <taxon>Gammaproteobacteria</taxon>
        <taxon>Oceanospirillales</taxon>
        <taxon>Saccharospirillaceae</taxon>
        <taxon>Reinekea</taxon>
    </lineage>
</organism>
<reference evidence="3 4" key="1">
    <citation type="submission" date="2006-02" db="EMBL/GenBank/DDBJ databases">
        <authorList>
            <person name="Pinhassi J."/>
            <person name="Pedros-Alio C."/>
            <person name="Ferriera S."/>
            <person name="Johnson J."/>
            <person name="Kravitz S."/>
            <person name="Halpern A."/>
            <person name="Remington K."/>
            <person name="Beeson K."/>
            <person name="Tran B."/>
            <person name="Rogers Y.-H."/>
            <person name="Friedman R."/>
            <person name="Venter J.C."/>
        </authorList>
    </citation>
    <scope>NUCLEOTIDE SEQUENCE [LARGE SCALE GENOMIC DNA]</scope>
    <source>
        <strain evidence="3 4">MED297</strain>
    </source>
</reference>
<protein>
    <submittedName>
        <fullName evidence="3">Protein containing QXW lectin repeats</fullName>
    </submittedName>
</protein>
<dbReference type="Gene3D" id="2.80.10.50">
    <property type="match status" value="3"/>
</dbReference>
<feature type="domain" description="Ricin B lectin" evidence="2">
    <location>
        <begin position="244"/>
        <end position="380"/>
    </location>
</feature>
<keyword evidence="3" id="KW-0430">Lectin</keyword>
<comment type="caution">
    <text evidence="3">The sequence shown here is derived from an EMBL/GenBank/DDBJ whole genome shotgun (WGS) entry which is preliminary data.</text>
</comment>
<dbReference type="InterPro" id="IPR024079">
    <property type="entry name" value="MetalloPept_cat_dom_sf"/>
</dbReference>
<evidence type="ECO:0000313" key="4">
    <source>
        <dbReference type="Proteomes" id="UP000005953"/>
    </source>
</evidence>
<dbReference type="Gene3D" id="3.40.390.10">
    <property type="entry name" value="Collagenase (Catalytic Domain)"/>
    <property type="match status" value="1"/>
</dbReference>
<dbReference type="SUPFAM" id="SSF50370">
    <property type="entry name" value="Ricin B-like lectins"/>
    <property type="match status" value="1"/>
</dbReference>
<dbReference type="PROSITE" id="PS50231">
    <property type="entry name" value="RICIN_B_LECTIN"/>
    <property type="match status" value="1"/>
</dbReference>
<dbReference type="GO" id="GO:0030246">
    <property type="term" value="F:carbohydrate binding"/>
    <property type="evidence" value="ECO:0007669"/>
    <property type="project" value="UniProtKB-KW"/>
</dbReference>
<proteinExistence type="predicted"/>
<dbReference type="GO" id="GO:0008237">
    <property type="term" value="F:metallopeptidase activity"/>
    <property type="evidence" value="ECO:0007669"/>
    <property type="project" value="InterPro"/>
</dbReference>
<feature type="chain" id="PRO_5002664901" evidence="1">
    <location>
        <begin position="29"/>
        <end position="381"/>
    </location>
</feature>
<dbReference type="Proteomes" id="UP000005953">
    <property type="component" value="Unassembled WGS sequence"/>
</dbReference>
<dbReference type="Pfam" id="PF14200">
    <property type="entry name" value="RicinB_lectin_2"/>
    <property type="match status" value="2"/>
</dbReference>
<name>A4B8Z2_9GAMM</name>
<dbReference type="STRING" id="314283.MED297_19437"/>
<dbReference type="HOGENOM" id="CLU_686561_0_0_6"/>